<gene>
    <name evidence="5" type="ORF">BBD42_25505</name>
</gene>
<name>A0A1B2DP23_9BACL</name>
<dbReference type="Gene3D" id="1.10.10.60">
    <property type="entry name" value="Homeodomain-like"/>
    <property type="match status" value="2"/>
</dbReference>
<dbReference type="InterPro" id="IPR014710">
    <property type="entry name" value="RmlC-like_jellyroll"/>
</dbReference>
<dbReference type="AlphaFoldDB" id="A0A1B2DP23"/>
<dbReference type="Pfam" id="PF02311">
    <property type="entry name" value="AraC_binding"/>
    <property type="match status" value="1"/>
</dbReference>
<keyword evidence="3" id="KW-0804">Transcription</keyword>
<dbReference type="SMART" id="SM00342">
    <property type="entry name" value="HTH_ARAC"/>
    <property type="match status" value="1"/>
</dbReference>
<feature type="domain" description="HTH araC/xylS-type" evidence="4">
    <location>
        <begin position="188"/>
        <end position="286"/>
    </location>
</feature>
<dbReference type="PRINTS" id="PR00032">
    <property type="entry name" value="HTHARAC"/>
</dbReference>
<organism evidence="5">
    <name type="scientific">Paenibacillus sp. BIHB 4019</name>
    <dbReference type="NCBI Taxonomy" id="1870819"/>
    <lineage>
        <taxon>Bacteria</taxon>
        <taxon>Bacillati</taxon>
        <taxon>Bacillota</taxon>
        <taxon>Bacilli</taxon>
        <taxon>Bacillales</taxon>
        <taxon>Paenibacillaceae</taxon>
        <taxon>Paenibacillus</taxon>
    </lineage>
</organism>
<dbReference type="PROSITE" id="PS01124">
    <property type="entry name" value="HTH_ARAC_FAMILY_2"/>
    <property type="match status" value="1"/>
</dbReference>
<dbReference type="RefSeq" id="WP_099520498.1">
    <property type="nucleotide sequence ID" value="NZ_CP016808.1"/>
</dbReference>
<evidence type="ECO:0000259" key="4">
    <source>
        <dbReference type="PROSITE" id="PS01124"/>
    </source>
</evidence>
<keyword evidence="2" id="KW-0238">DNA-binding</keyword>
<dbReference type="InterPro" id="IPR003313">
    <property type="entry name" value="AraC-bd"/>
</dbReference>
<evidence type="ECO:0000256" key="3">
    <source>
        <dbReference type="ARBA" id="ARBA00023163"/>
    </source>
</evidence>
<dbReference type="InterPro" id="IPR009057">
    <property type="entry name" value="Homeodomain-like_sf"/>
</dbReference>
<sequence>MKKPVQWYKGDHFFGNQLPIFVNRYQEDFKVPLHAHDFIEFNFVAEGKGFHHIGDDIVAVSKGLFFTIPVGVPHVFRPTSTDPSQHPLIVYNCLFAPQLLLAMPTLFTDPLLEQYLAELQNGQATYHSIQDHDGSIEKLLVAMYQEFSFSAAGADTYLYTLFLQLVITIHRLRSDNRPLKIKDVSHFNLLIQFMEQHVHEELTLAKLATRSGWSIRHLQRLFLQHTGQTFGNYLNQLRIQKSCEHLRLTQLKISTIAEMVGYSHIDSFNALFKKRVGQTPGQYRKQFR</sequence>
<dbReference type="PANTHER" id="PTHR43280">
    <property type="entry name" value="ARAC-FAMILY TRANSCRIPTIONAL REGULATOR"/>
    <property type="match status" value="1"/>
</dbReference>
<evidence type="ECO:0000256" key="1">
    <source>
        <dbReference type="ARBA" id="ARBA00023015"/>
    </source>
</evidence>
<dbReference type="EMBL" id="CP016808">
    <property type="protein sequence ID" value="ANY69466.1"/>
    <property type="molecule type" value="Genomic_DNA"/>
</dbReference>
<dbReference type="SUPFAM" id="SSF51215">
    <property type="entry name" value="Regulatory protein AraC"/>
    <property type="match status" value="1"/>
</dbReference>
<dbReference type="GO" id="GO:0043565">
    <property type="term" value="F:sequence-specific DNA binding"/>
    <property type="evidence" value="ECO:0007669"/>
    <property type="project" value="InterPro"/>
</dbReference>
<dbReference type="InterPro" id="IPR018060">
    <property type="entry name" value="HTH_AraC"/>
</dbReference>
<evidence type="ECO:0000313" key="5">
    <source>
        <dbReference type="EMBL" id="ANY69466.1"/>
    </source>
</evidence>
<dbReference type="PANTHER" id="PTHR43280:SF28">
    <property type="entry name" value="HTH-TYPE TRANSCRIPTIONAL ACTIVATOR RHAS"/>
    <property type="match status" value="1"/>
</dbReference>
<dbReference type="InterPro" id="IPR037923">
    <property type="entry name" value="HTH-like"/>
</dbReference>
<proteinExistence type="predicted"/>
<dbReference type="SUPFAM" id="SSF46689">
    <property type="entry name" value="Homeodomain-like"/>
    <property type="match status" value="2"/>
</dbReference>
<dbReference type="InterPro" id="IPR020449">
    <property type="entry name" value="Tscrpt_reg_AraC-type_HTH"/>
</dbReference>
<dbReference type="GO" id="GO:0003700">
    <property type="term" value="F:DNA-binding transcription factor activity"/>
    <property type="evidence" value="ECO:0007669"/>
    <property type="project" value="InterPro"/>
</dbReference>
<reference evidence="5" key="1">
    <citation type="submission" date="2016-08" db="EMBL/GenBank/DDBJ databases">
        <title>Complete Genome Seqeunce of Paenibacillus sp. BIHB 4019 from tea rhizoplane.</title>
        <authorList>
            <person name="Thakur R."/>
            <person name="Swarnkar M.K."/>
            <person name="Gulati A."/>
        </authorList>
    </citation>
    <scope>NUCLEOTIDE SEQUENCE [LARGE SCALE GENOMIC DNA]</scope>
    <source>
        <strain evidence="5">BIHB4019</strain>
    </source>
</reference>
<accession>A0A1B2DP23</accession>
<dbReference type="Gene3D" id="2.60.120.10">
    <property type="entry name" value="Jelly Rolls"/>
    <property type="match status" value="1"/>
</dbReference>
<dbReference type="InterPro" id="IPR018062">
    <property type="entry name" value="HTH_AraC-typ_CS"/>
</dbReference>
<evidence type="ECO:0000256" key="2">
    <source>
        <dbReference type="ARBA" id="ARBA00023125"/>
    </source>
</evidence>
<dbReference type="PROSITE" id="PS00041">
    <property type="entry name" value="HTH_ARAC_FAMILY_1"/>
    <property type="match status" value="1"/>
</dbReference>
<dbReference type="Pfam" id="PF12833">
    <property type="entry name" value="HTH_18"/>
    <property type="match status" value="1"/>
</dbReference>
<protein>
    <recommendedName>
        <fullName evidence="4">HTH araC/xylS-type domain-containing protein</fullName>
    </recommendedName>
</protein>
<keyword evidence="1" id="KW-0805">Transcription regulation</keyword>